<organism evidence="4 5">
    <name type="scientific">Zooshikella harenae</name>
    <dbReference type="NCBI Taxonomy" id="2827238"/>
    <lineage>
        <taxon>Bacteria</taxon>
        <taxon>Pseudomonadati</taxon>
        <taxon>Pseudomonadota</taxon>
        <taxon>Gammaproteobacteria</taxon>
        <taxon>Oceanospirillales</taxon>
        <taxon>Zooshikellaceae</taxon>
        <taxon>Zooshikella</taxon>
    </lineage>
</organism>
<comment type="catalytic activity">
    <reaction evidence="2">
        <text>2,5-diamino-6-hydroxy-4-(5-phosphoribosylamino)-pyrimidine + H2O = 2,5,6-triamino-4-hydroxypyrimidine + D-ribose 5-phosphate</text>
        <dbReference type="Rhea" id="RHEA:23436"/>
        <dbReference type="ChEBI" id="CHEBI:15377"/>
        <dbReference type="ChEBI" id="CHEBI:58614"/>
        <dbReference type="ChEBI" id="CHEBI:78346"/>
        <dbReference type="ChEBI" id="CHEBI:137796"/>
    </reaction>
</comment>
<evidence type="ECO:0000313" key="5">
    <source>
        <dbReference type="Proteomes" id="UP000690515"/>
    </source>
</evidence>
<feature type="domain" description="NADAR" evidence="3">
    <location>
        <begin position="31"/>
        <end position="187"/>
    </location>
</feature>
<dbReference type="RefSeq" id="WP_215820970.1">
    <property type="nucleotide sequence ID" value="NZ_JAGSOY010000047.1"/>
</dbReference>
<accession>A0ABS5ZG44</accession>
<dbReference type="Gene3D" id="1.10.357.40">
    <property type="entry name" value="YbiA-like"/>
    <property type="match status" value="1"/>
</dbReference>
<dbReference type="EMBL" id="JAGSOY010000047">
    <property type="protein sequence ID" value="MBU2712743.1"/>
    <property type="molecule type" value="Genomic_DNA"/>
</dbReference>
<name>A0ABS5ZG44_9GAMM</name>
<dbReference type="InterPro" id="IPR037238">
    <property type="entry name" value="YbiA-like_sf"/>
</dbReference>
<dbReference type="NCBIfam" id="TIGR02464">
    <property type="entry name" value="ribofla_fusion"/>
    <property type="match status" value="1"/>
</dbReference>
<comment type="caution">
    <text evidence="4">The sequence shown here is derived from an EMBL/GenBank/DDBJ whole genome shotgun (WGS) entry which is preliminary data.</text>
</comment>
<sequence>MNPKSHLEKIRTKEELITALEADTNIKYLLFWGHQKPTSGVNKSCLSQWFNASFTIDGIHYFTAEHYMMAEKARLFNDRKCHKKILAASHPGEAKRLGRGIVGFDERVWRDNRFDIVTNGNLAKFSQNPALQHYLLSTQPRVLVEASPVDRIWGIGLAADHPDASDPTHWQGDNLLGFALMVVRKHLLEAYS</sequence>
<keyword evidence="5" id="KW-1185">Reference proteome</keyword>
<protein>
    <submittedName>
        <fullName evidence="4">NADAR family protein</fullName>
    </submittedName>
</protein>
<dbReference type="Pfam" id="PF08719">
    <property type="entry name" value="NADAR"/>
    <property type="match status" value="1"/>
</dbReference>
<proteinExistence type="predicted"/>
<evidence type="ECO:0000256" key="1">
    <source>
        <dbReference type="ARBA" id="ARBA00000022"/>
    </source>
</evidence>
<dbReference type="SUPFAM" id="SSF143990">
    <property type="entry name" value="YbiA-like"/>
    <property type="match status" value="1"/>
</dbReference>
<evidence type="ECO:0000256" key="2">
    <source>
        <dbReference type="ARBA" id="ARBA00000751"/>
    </source>
</evidence>
<dbReference type="Proteomes" id="UP000690515">
    <property type="component" value="Unassembled WGS sequence"/>
</dbReference>
<evidence type="ECO:0000259" key="3">
    <source>
        <dbReference type="Pfam" id="PF08719"/>
    </source>
</evidence>
<gene>
    <name evidence="4" type="ORF">KCG35_16875</name>
</gene>
<dbReference type="InterPro" id="IPR012816">
    <property type="entry name" value="NADAR"/>
</dbReference>
<dbReference type="CDD" id="cd15457">
    <property type="entry name" value="NADAR"/>
    <property type="match status" value="1"/>
</dbReference>
<reference evidence="4 5" key="1">
    <citation type="submission" date="2021-04" db="EMBL/GenBank/DDBJ databases">
        <authorList>
            <person name="Pira H."/>
            <person name="Risdian C."/>
            <person name="Wink J."/>
        </authorList>
    </citation>
    <scope>NUCLEOTIDE SEQUENCE [LARGE SCALE GENOMIC DNA]</scope>
    <source>
        <strain evidence="4 5">WH53</strain>
    </source>
</reference>
<comment type="catalytic activity">
    <reaction evidence="1">
        <text>5-amino-6-(5-phospho-D-ribosylamino)uracil + H2O = 5,6-diaminouracil + D-ribose 5-phosphate</text>
        <dbReference type="Rhea" id="RHEA:55020"/>
        <dbReference type="ChEBI" id="CHEBI:15377"/>
        <dbReference type="ChEBI" id="CHEBI:46252"/>
        <dbReference type="ChEBI" id="CHEBI:58453"/>
        <dbReference type="ChEBI" id="CHEBI:78346"/>
    </reaction>
</comment>
<evidence type="ECO:0000313" key="4">
    <source>
        <dbReference type="EMBL" id="MBU2712743.1"/>
    </source>
</evidence>